<feature type="compositionally biased region" description="Polar residues" evidence="1">
    <location>
        <begin position="45"/>
        <end position="57"/>
    </location>
</feature>
<dbReference type="AlphaFoldDB" id="A0A0C2FPJ2"/>
<feature type="region of interest" description="Disordered" evidence="1">
    <location>
        <begin position="122"/>
        <end position="213"/>
    </location>
</feature>
<comment type="caution">
    <text evidence="2">The sequence shown here is derived from an EMBL/GenBank/DDBJ whole genome shotgun (WGS) entry which is preliminary data.</text>
</comment>
<dbReference type="Proteomes" id="UP000031575">
    <property type="component" value="Unassembled WGS sequence"/>
</dbReference>
<dbReference type="HOGENOM" id="CLU_1295142_0_0_1"/>
<dbReference type="EMBL" id="AWTV01000006">
    <property type="protein sequence ID" value="KIH92983.1"/>
    <property type="molecule type" value="Genomic_DNA"/>
</dbReference>
<gene>
    <name evidence="2" type="ORF">SPBR_03233</name>
</gene>
<evidence type="ECO:0000256" key="1">
    <source>
        <dbReference type="SAM" id="MobiDB-lite"/>
    </source>
</evidence>
<dbReference type="RefSeq" id="XP_040620993.1">
    <property type="nucleotide sequence ID" value="XM_040761536.1"/>
</dbReference>
<proteinExistence type="predicted"/>
<name>A0A0C2FPJ2_9PEZI</name>
<feature type="region of interest" description="Disordered" evidence="1">
    <location>
        <begin position="44"/>
        <end position="87"/>
    </location>
</feature>
<accession>A0A0C2FPJ2</accession>
<feature type="compositionally biased region" description="Polar residues" evidence="1">
    <location>
        <begin position="72"/>
        <end position="84"/>
    </location>
</feature>
<dbReference type="GeneID" id="63676457"/>
<keyword evidence="3" id="KW-1185">Reference proteome</keyword>
<dbReference type="VEuPathDB" id="FungiDB:SPBR_03233"/>
<reference evidence="2 3" key="1">
    <citation type="journal article" date="2014" name="BMC Genomics">
        <title>Comparative genomics of the major fungal agents of human and animal Sporotrichosis: Sporothrix schenckii and Sporothrix brasiliensis.</title>
        <authorList>
            <person name="Teixeira M.M."/>
            <person name="de Almeida L.G."/>
            <person name="Kubitschek-Barreira P."/>
            <person name="Alves F.L."/>
            <person name="Kioshima E.S."/>
            <person name="Abadio A.K."/>
            <person name="Fernandes L."/>
            <person name="Derengowski L.S."/>
            <person name="Ferreira K.S."/>
            <person name="Souza R.C."/>
            <person name="Ruiz J.C."/>
            <person name="de Andrade N.C."/>
            <person name="Paes H.C."/>
            <person name="Nicola A.M."/>
            <person name="Albuquerque P."/>
            <person name="Gerber A.L."/>
            <person name="Martins V.P."/>
            <person name="Peconick L.D."/>
            <person name="Neto A.V."/>
            <person name="Chaucanez C.B."/>
            <person name="Silva P.A."/>
            <person name="Cunha O.L."/>
            <person name="de Oliveira F.F."/>
            <person name="dos Santos T.C."/>
            <person name="Barros A.L."/>
            <person name="Soares M.A."/>
            <person name="de Oliveira L.M."/>
            <person name="Marini M.M."/>
            <person name="Villalobos-Duno H."/>
            <person name="Cunha M.M."/>
            <person name="de Hoog S."/>
            <person name="da Silveira J.F."/>
            <person name="Henrissat B."/>
            <person name="Nino-Vega G.A."/>
            <person name="Cisalpino P.S."/>
            <person name="Mora-Montes H.M."/>
            <person name="Almeida S.R."/>
            <person name="Stajich J.E."/>
            <person name="Lopes-Bezerra L.M."/>
            <person name="Vasconcelos A.T."/>
            <person name="Felipe M.S."/>
        </authorList>
    </citation>
    <scope>NUCLEOTIDE SEQUENCE [LARGE SCALE GENOMIC DNA]</scope>
    <source>
        <strain evidence="2 3">5110</strain>
    </source>
</reference>
<evidence type="ECO:0000313" key="3">
    <source>
        <dbReference type="Proteomes" id="UP000031575"/>
    </source>
</evidence>
<evidence type="ECO:0000313" key="2">
    <source>
        <dbReference type="EMBL" id="KIH92983.1"/>
    </source>
</evidence>
<organism evidence="2 3">
    <name type="scientific">Sporothrix brasiliensis 5110</name>
    <dbReference type="NCBI Taxonomy" id="1398154"/>
    <lineage>
        <taxon>Eukaryota</taxon>
        <taxon>Fungi</taxon>
        <taxon>Dikarya</taxon>
        <taxon>Ascomycota</taxon>
        <taxon>Pezizomycotina</taxon>
        <taxon>Sordariomycetes</taxon>
        <taxon>Sordariomycetidae</taxon>
        <taxon>Ophiostomatales</taxon>
        <taxon>Ophiostomataceae</taxon>
        <taxon>Sporothrix</taxon>
    </lineage>
</organism>
<sequence>MSRLHHGQEVGGGITATKWSGRFAAIASDMKAFRKIVPNLDRTGRSSFCSTTNNSAPPRNLAVRPPREPVTKPTNGNANLQRPNGSGCYVLDQKQKTQCASRRFSSGFGCTDEEEFPYLSPVTKALKPTPTPPSKSNTHCTTTHENSSFARETDNDAEEEDEDDEDDESGEEDDDDEDNDDDGDEEEDEEEDNNDDDENDDGDDAARSQSKVR</sequence>
<feature type="compositionally biased region" description="Acidic residues" evidence="1">
    <location>
        <begin position="155"/>
        <end position="203"/>
    </location>
</feature>
<feature type="compositionally biased region" description="Polar residues" evidence="1">
    <location>
        <begin position="137"/>
        <end position="150"/>
    </location>
</feature>
<protein>
    <submittedName>
        <fullName evidence="2">Uncharacterized protein</fullName>
    </submittedName>
</protein>